<accession>A0ABV4IFQ6</accession>
<sequence length="120" mass="13147">MHVAPNLAVSQEHLPEPEDALFVQDVVESAAPLAKTASAPELPTQQDLVDIAQSMQANVMARLDEALEERLHYALADMVQLHTQSLYQAIRADVERLVSSAVHDAIAQELAHMRSQTGQL</sequence>
<proteinExistence type="predicted"/>
<gene>
    <name evidence="1" type="ORF">ACBP88_14680</name>
</gene>
<evidence type="ECO:0000313" key="1">
    <source>
        <dbReference type="EMBL" id="MEZ2740673.1"/>
    </source>
</evidence>
<dbReference type="RefSeq" id="WP_370893719.1">
    <property type="nucleotide sequence ID" value="NZ_JBGJLR010000019.1"/>
</dbReference>
<dbReference type="Proteomes" id="UP001567350">
    <property type="component" value="Unassembled WGS sequence"/>
</dbReference>
<protein>
    <recommendedName>
        <fullName evidence="3">DUF2486 family protein</fullName>
    </recommendedName>
</protein>
<organism evidence="1 2">
    <name type="scientific">Comamonas jiangduensis</name>
    <dbReference type="NCBI Taxonomy" id="1194168"/>
    <lineage>
        <taxon>Bacteria</taxon>
        <taxon>Pseudomonadati</taxon>
        <taxon>Pseudomonadota</taxon>
        <taxon>Betaproteobacteria</taxon>
        <taxon>Burkholderiales</taxon>
        <taxon>Comamonadaceae</taxon>
        <taxon>Comamonas</taxon>
    </lineage>
</organism>
<evidence type="ECO:0008006" key="3">
    <source>
        <dbReference type="Google" id="ProtNLM"/>
    </source>
</evidence>
<reference evidence="1 2" key="1">
    <citation type="submission" date="2024-08" db="EMBL/GenBank/DDBJ databases">
        <authorList>
            <person name="Feng Z."/>
            <person name="Ronholm J."/>
        </authorList>
    </citation>
    <scope>NUCLEOTIDE SEQUENCE [LARGE SCALE GENOMIC DNA]</scope>
    <source>
        <strain evidence="1 2">4-AB0-8</strain>
    </source>
</reference>
<keyword evidence="2" id="KW-1185">Reference proteome</keyword>
<comment type="caution">
    <text evidence="1">The sequence shown here is derived from an EMBL/GenBank/DDBJ whole genome shotgun (WGS) entry which is preliminary data.</text>
</comment>
<name>A0ABV4IFQ6_9BURK</name>
<evidence type="ECO:0000313" key="2">
    <source>
        <dbReference type="Proteomes" id="UP001567350"/>
    </source>
</evidence>
<dbReference type="EMBL" id="JBGJLR010000019">
    <property type="protein sequence ID" value="MEZ2740673.1"/>
    <property type="molecule type" value="Genomic_DNA"/>
</dbReference>